<accession>A0A445KKX8</accession>
<evidence type="ECO:0000256" key="5">
    <source>
        <dbReference type="ARBA" id="ARBA00023158"/>
    </source>
</evidence>
<dbReference type="PANTHER" id="PTHR12124:SF47">
    <property type="entry name" value="EXOSOME COMPONENT 10"/>
    <property type="match status" value="1"/>
</dbReference>
<dbReference type="GO" id="GO:0071037">
    <property type="term" value="P:nuclear polyadenylation-dependent snRNA catabolic process"/>
    <property type="evidence" value="ECO:0007669"/>
    <property type="project" value="TreeGrafter"/>
</dbReference>
<keyword evidence="9" id="KW-1185">Reference proteome</keyword>
<dbReference type="CDD" id="cd06147">
    <property type="entry name" value="Rrp6p_like_exo"/>
    <property type="match status" value="1"/>
</dbReference>
<protein>
    <submittedName>
        <fullName evidence="8">Protein RRP6-like 2</fullName>
    </submittedName>
</protein>
<dbReference type="FunFam" id="1.10.150.80:FF:000001">
    <property type="entry name" value="Putative exosome component 10"/>
    <property type="match status" value="1"/>
</dbReference>
<sequence>SFVVPCSRSFLVHSPFIIPQLHQINQQKRQSEIKHKVVRAIMGLTKPKVPFHVSTIKKPQHEYNIFVDNTNLPFNHVWLKWSHGEKRFIHPLESLSVMSFVDTDVGDVVPVKAPPIESTPFKLVETVQDLKELAAKLHSADEFAVDLEHNQYRTFQGLTCLMQISTRTEDFIVDTLKLHSSIGPYLREVFKDPSKRKVMHGADNDVVWLQRDFGIYICNLFDTHQASKVLKLERKSLEYLLCHFCDITANKEYQSADWRLRPLPYEMLRYAREDTHYLLYIYDFMRIELFSMLKEPESVDAPLVEVYKCSYKVCMRLYEKELLTEKSFLRIYGLQGAGFNAQQLAVVSGLFKWRDFVARVKDDSTGYVLPNKSILEIAKQMPVTANNLRLLVNSRHPYVEHNLDSLVNIIRHSIQNTAAFEEIAQLLKTGHDVATIAQQLTRHPAQEHNRHPIRIGSQVMEVLPLLLKKPRQAIRIGRVIGGGFR</sequence>
<comment type="caution">
    <text evidence="8">The sequence shown here is derived from an EMBL/GenBank/DDBJ whole genome shotgun (WGS) entry which is preliminary data.</text>
</comment>
<dbReference type="Gene3D" id="1.10.150.80">
    <property type="entry name" value="HRDC domain"/>
    <property type="match status" value="1"/>
</dbReference>
<dbReference type="GO" id="GO:0000176">
    <property type="term" value="C:nuclear exosome (RNase complex)"/>
    <property type="evidence" value="ECO:0007669"/>
    <property type="project" value="TreeGrafter"/>
</dbReference>
<dbReference type="Pfam" id="PF01612">
    <property type="entry name" value="DNA_pol_A_exo1"/>
    <property type="match status" value="1"/>
</dbReference>
<dbReference type="InterPro" id="IPR049559">
    <property type="entry name" value="Rrp6p-like_exo"/>
</dbReference>
<dbReference type="GO" id="GO:0000175">
    <property type="term" value="F:3'-5'-RNA exonuclease activity"/>
    <property type="evidence" value="ECO:0007669"/>
    <property type="project" value="InterPro"/>
</dbReference>
<gene>
    <name evidence="8" type="ORF">D0Y65_011617</name>
</gene>
<evidence type="ECO:0000256" key="2">
    <source>
        <dbReference type="ARBA" id="ARBA00022722"/>
    </source>
</evidence>
<dbReference type="GO" id="GO:0071051">
    <property type="term" value="P:poly(A)-dependent snoRNA 3'-end processing"/>
    <property type="evidence" value="ECO:0007669"/>
    <property type="project" value="TreeGrafter"/>
</dbReference>
<dbReference type="GO" id="GO:0080188">
    <property type="term" value="P:gene silencing by siRNA-directed DNA methylation"/>
    <property type="evidence" value="ECO:0007669"/>
    <property type="project" value="UniProtKB-ARBA"/>
</dbReference>
<evidence type="ECO:0000313" key="8">
    <source>
        <dbReference type="EMBL" id="RZC11502.1"/>
    </source>
</evidence>
<dbReference type="SMART" id="SM00341">
    <property type="entry name" value="HRDC"/>
    <property type="match status" value="1"/>
</dbReference>
<dbReference type="GO" id="GO:0000166">
    <property type="term" value="F:nucleotide binding"/>
    <property type="evidence" value="ECO:0007669"/>
    <property type="project" value="InterPro"/>
</dbReference>
<dbReference type="Pfam" id="PF00570">
    <property type="entry name" value="HRDC"/>
    <property type="match status" value="1"/>
</dbReference>
<evidence type="ECO:0000259" key="7">
    <source>
        <dbReference type="PROSITE" id="PS50967"/>
    </source>
</evidence>
<keyword evidence="6" id="KW-0539">Nucleus</keyword>
<evidence type="ECO:0000256" key="3">
    <source>
        <dbReference type="ARBA" id="ARBA00022801"/>
    </source>
</evidence>
<dbReference type="GO" id="GO:0071035">
    <property type="term" value="P:nuclear polyadenylation-dependent rRNA catabolic process"/>
    <property type="evidence" value="ECO:0007669"/>
    <property type="project" value="TreeGrafter"/>
</dbReference>
<evidence type="ECO:0000256" key="1">
    <source>
        <dbReference type="ARBA" id="ARBA00004123"/>
    </source>
</evidence>
<keyword evidence="4" id="KW-0269">Exonuclease</keyword>
<dbReference type="InterPro" id="IPR044876">
    <property type="entry name" value="HRDC_dom_sf"/>
</dbReference>
<evidence type="ECO:0000256" key="6">
    <source>
        <dbReference type="ARBA" id="ARBA00023242"/>
    </source>
</evidence>
<comment type="subcellular location">
    <subcellularLocation>
        <location evidence="1">Nucleus</location>
    </subcellularLocation>
</comment>
<dbReference type="InterPro" id="IPR002121">
    <property type="entry name" value="HRDC_dom"/>
</dbReference>
<dbReference type="InterPro" id="IPR012337">
    <property type="entry name" value="RNaseH-like_sf"/>
</dbReference>
<dbReference type="SUPFAM" id="SSF47819">
    <property type="entry name" value="HRDC-like"/>
    <property type="match status" value="1"/>
</dbReference>
<dbReference type="GO" id="GO:0071038">
    <property type="term" value="P:TRAMP-dependent tRNA surveillance pathway"/>
    <property type="evidence" value="ECO:0007669"/>
    <property type="project" value="TreeGrafter"/>
</dbReference>
<name>A0A445KKX8_GLYSO</name>
<dbReference type="GO" id="GO:0071039">
    <property type="term" value="P:nuclear polyadenylation-dependent CUT catabolic process"/>
    <property type="evidence" value="ECO:0007669"/>
    <property type="project" value="TreeGrafter"/>
</dbReference>
<dbReference type="GO" id="GO:0003727">
    <property type="term" value="F:single-stranded RNA binding"/>
    <property type="evidence" value="ECO:0007669"/>
    <property type="project" value="TreeGrafter"/>
</dbReference>
<dbReference type="AlphaFoldDB" id="A0A445KKX8"/>
<keyword evidence="5" id="KW-0943">RNA-mediated gene silencing</keyword>
<dbReference type="GO" id="GO:0000467">
    <property type="term" value="P:exonucleolytic trimming to generate mature 3'-end of 5.8S rRNA from tricistronic rRNA transcript (SSU-rRNA, 5.8S rRNA, LSU-rRNA)"/>
    <property type="evidence" value="ECO:0007669"/>
    <property type="project" value="InterPro"/>
</dbReference>
<feature type="domain" description="HRDC" evidence="7">
    <location>
        <begin position="340"/>
        <end position="420"/>
    </location>
</feature>
<dbReference type="InterPro" id="IPR045092">
    <property type="entry name" value="Rrp6-like"/>
</dbReference>
<proteinExistence type="predicted"/>
<dbReference type="EMBL" id="QZWG01000005">
    <property type="protein sequence ID" value="RZC11502.1"/>
    <property type="molecule type" value="Genomic_DNA"/>
</dbReference>
<reference evidence="8 9" key="1">
    <citation type="submission" date="2018-09" db="EMBL/GenBank/DDBJ databases">
        <title>A high-quality reference genome of wild soybean provides a powerful tool to mine soybean genomes.</title>
        <authorList>
            <person name="Xie M."/>
            <person name="Chung C.Y.L."/>
            <person name="Li M.-W."/>
            <person name="Wong F.-L."/>
            <person name="Chan T.-F."/>
            <person name="Lam H.-M."/>
        </authorList>
    </citation>
    <scope>NUCLEOTIDE SEQUENCE [LARGE SCALE GENOMIC DNA]</scope>
    <source>
        <strain evidence="9">cv. W05</strain>
        <tissue evidence="8">Hypocotyl of etiolated seedlings</tissue>
    </source>
</reference>
<evidence type="ECO:0000256" key="4">
    <source>
        <dbReference type="ARBA" id="ARBA00022839"/>
    </source>
</evidence>
<dbReference type="GO" id="GO:0071036">
    <property type="term" value="P:nuclear polyadenylation-dependent snoRNA catabolic process"/>
    <property type="evidence" value="ECO:0007669"/>
    <property type="project" value="TreeGrafter"/>
</dbReference>
<dbReference type="PANTHER" id="PTHR12124">
    <property type="entry name" value="POLYMYOSITIS/SCLERODERMA AUTOANTIGEN-RELATED"/>
    <property type="match status" value="1"/>
</dbReference>
<organism evidence="8 9">
    <name type="scientific">Glycine soja</name>
    <name type="common">Wild soybean</name>
    <dbReference type="NCBI Taxonomy" id="3848"/>
    <lineage>
        <taxon>Eukaryota</taxon>
        <taxon>Viridiplantae</taxon>
        <taxon>Streptophyta</taxon>
        <taxon>Embryophyta</taxon>
        <taxon>Tracheophyta</taxon>
        <taxon>Spermatophyta</taxon>
        <taxon>Magnoliopsida</taxon>
        <taxon>eudicotyledons</taxon>
        <taxon>Gunneridae</taxon>
        <taxon>Pentapetalae</taxon>
        <taxon>rosids</taxon>
        <taxon>fabids</taxon>
        <taxon>Fabales</taxon>
        <taxon>Fabaceae</taxon>
        <taxon>Papilionoideae</taxon>
        <taxon>50 kb inversion clade</taxon>
        <taxon>NPAAA clade</taxon>
        <taxon>indigoferoid/millettioid clade</taxon>
        <taxon>Phaseoleae</taxon>
        <taxon>Glycine</taxon>
        <taxon>Glycine subgen. Soja</taxon>
    </lineage>
</organism>
<dbReference type="InterPro" id="IPR002562">
    <property type="entry name" value="3'-5'_exonuclease_dom"/>
</dbReference>
<keyword evidence="2" id="KW-0540">Nuclease</keyword>
<dbReference type="GO" id="GO:0071040">
    <property type="term" value="P:nuclear polyadenylation-dependent antisense transcript catabolic process"/>
    <property type="evidence" value="ECO:0007669"/>
    <property type="project" value="TreeGrafter"/>
</dbReference>
<dbReference type="Proteomes" id="UP000289340">
    <property type="component" value="Chromosome 5"/>
</dbReference>
<dbReference type="Gene3D" id="3.30.420.10">
    <property type="entry name" value="Ribonuclease H-like superfamily/Ribonuclease H"/>
    <property type="match status" value="1"/>
</dbReference>
<dbReference type="GO" id="GO:0071044">
    <property type="term" value="P:histone mRNA catabolic process"/>
    <property type="evidence" value="ECO:0007669"/>
    <property type="project" value="TreeGrafter"/>
</dbReference>
<dbReference type="FunFam" id="3.30.420.10:FF:000065">
    <property type="entry name" value="Protein RRP6-like 2 isoform A"/>
    <property type="match status" value="1"/>
</dbReference>
<dbReference type="PROSITE" id="PS50967">
    <property type="entry name" value="HRDC"/>
    <property type="match status" value="1"/>
</dbReference>
<dbReference type="SUPFAM" id="SSF53098">
    <property type="entry name" value="Ribonuclease H-like"/>
    <property type="match status" value="1"/>
</dbReference>
<evidence type="ECO:0000313" key="9">
    <source>
        <dbReference type="Proteomes" id="UP000289340"/>
    </source>
</evidence>
<dbReference type="InterPro" id="IPR010997">
    <property type="entry name" value="HRDC-like_sf"/>
</dbReference>
<dbReference type="SMART" id="SM00474">
    <property type="entry name" value="35EXOc"/>
    <property type="match status" value="1"/>
</dbReference>
<dbReference type="InterPro" id="IPR036397">
    <property type="entry name" value="RNaseH_sf"/>
</dbReference>
<dbReference type="GO" id="GO:0005730">
    <property type="term" value="C:nucleolus"/>
    <property type="evidence" value="ECO:0007669"/>
    <property type="project" value="TreeGrafter"/>
</dbReference>
<keyword evidence="3" id="KW-0378">Hydrolase</keyword>
<feature type="non-terminal residue" evidence="8">
    <location>
        <position position="1"/>
    </location>
</feature>